<dbReference type="GO" id="GO:0140078">
    <property type="term" value="F:class I DNA-(apurinic or apyrimidinic site) endonuclease activity"/>
    <property type="evidence" value="ECO:0007669"/>
    <property type="project" value="UniProtKB-EC"/>
</dbReference>
<keyword evidence="3" id="KW-0479">Metal-binding</keyword>
<dbReference type="NCBIfam" id="NF007763">
    <property type="entry name" value="PRK10445.1"/>
    <property type="match status" value="1"/>
</dbReference>
<dbReference type="PATRIC" id="fig|1579979.3.peg.1221"/>
<comment type="similarity">
    <text evidence="1">Belongs to the FPG family.</text>
</comment>
<keyword evidence="11" id="KW-0511">Multifunctional enzyme</keyword>
<evidence type="ECO:0000256" key="11">
    <source>
        <dbReference type="ARBA" id="ARBA00023268"/>
    </source>
</evidence>
<evidence type="ECO:0000256" key="8">
    <source>
        <dbReference type="ARBA" id="ARBA00023125"/>
    </source>
</evidence>
<dbReference type="Pfam" id="PF01149">
    <property type="entry name" value="Fapy_DNA_glyco"/>
    <property type="match status" value="1"/>
</dbReference>
<dbReference type="KEGG" id="wma:WM2015_1192"/>
<evidence type="ECO:0000256" key="4">
    <source>
        <dbReference type="ARBA" id="ARBA00022763"/>
    </source>
</evidence>
<keyword evidence="5 13" id="KW-0863">Zinc-finger</keyword>
<keyword evidence="4" id="KW-0227">DNA damage</keyword>
<keyword evidence="10 15" id="KW-0456">Lyase</keyword>
<evidence type="ECO:0000256" key="3">
    <source>
        <dbReference type="ARBA" id="ARBA00022723"/>
    </source>
</evidence>
<evidence type="ECO:0000256" key="2">
    <source>
        <dbReference type="ARBA" id="ARBA00012720"/>
    </source>
</evidence>
<dbReference type="SMART" id="SM01232">
    <property type="entry name" value="H2TH"/>
    <property type="match status" value="1"/>
</dbReference>
<evidence type="ECO:0000256" key="5">
    <source>
        <dbReference type="ARBA" id="ARBA00022771"/>
    </source>
</evidence>
<dbReference type="PROSITE" id="PS51066">
    <property type="entry name" value="ZF_FPG_2"/>
    <property type="match status" value="1"/>
</dbReference>
<dbReference type="PANTHER" id="PTHR42697:SF1">
    <property type="entry name" value="ENDONUCLEASE 8"/>
    <property type="match status" value="1"/>
</dbReference>
<dbReference type="SUPFAM" id="SSF81624">
    <property type="entry name" value="N-terminal domain of MutM-like DNA repair proteins"/>
    <property type="match status" value="1"/>
</dbReference>
<proteinExistence type="inferred from homology"/>
<evidence type="ECO:0000259" key="14">
    <source>
        <dbReference type="PROSITE" id="PS51066"/>
    </source>
</evidence>
<keyword evidence="12" id="KW-0326">Glycosidase</keyword>
<sequence>MYRVARRVEQALGQAPLEEVWFAFERLQCESPRLQGQRLKGVRTLGKALLIEFEGGETIYTHNQLYGRWMFSDPDRRPDTGRQLRLALSTEKCSALLYSASEIELIEPGELEAHPFIRRVGLDVLSDEADVDAIERWIGRPEFAGRRLGHLLLDQRFLAGVGNYLRSEILHQAGLDWRLRPVDLDPVQRQALASSVYGLMWRSVDTGGITNAPERVAELKRAGWKRRDYRHFVFSRAGQACFLCGGEIEKLTVSGRRLYRCAQCQPEPSS</sequence>
<dbReference type="SUPFAM" id="SSF46946">
    <property type="entry name" value="S13-like H2TH domain"/>
    <property type="match status" value="1"/>
</dbReference>
<evidence type="ECO:0000256" key="13">
    <source>
        <dbReference type="PROSITE-ProRule" id="PRU00391"/>
    </source>
</evidence>
<keyword evidence="16" id="KW-1185">Reference proteome</keyword>
<dbReference type="SMART" id="SM00898">
    <property type="entry name" value="Fapy_DNA_glyco"/>
    <property type="match status" value="1"/>
</dbReference>
<dbReference type="PANTHER" id="PTHR42697">
    <property type="entry name" value="ENDONUCLEASE 8"/>
    <property type="match status" value="1"/>
</dbReference>
<evidence type="ECO:0000256" key="10">
    <source>
        <dbReference type="ARBA" id="ARBA00023239"/>
    </source>
</evidence>
<name>A0A0K0XVC0_9GAMM</name>
<evidence type="ECO:0000256" key="9">
    <source>
        <dbReference type="ARBA" id="ARBA00023204"/>
    </source>
</evidence>
<dbReference type="SUPFAM" id="SSF57716">
    <property type="entry name" value="Glucocorticoid receptor-like (DNA-binding domain)"/>
    <property type="match status" value="1"/>
</dbReference>
<reference evidence="15 16" key="1">
    <citation type="submission" date="2015-07" db="EMBL/GenBank/DDBJ databases">
        <authorList>
            <person name="Noorani M."/>
        </authorList>
    </citation>
    <scope>NUCLEOTIDE SEQUENCE [LARGE SCALE GENOMIC DNA]</scope>
    <source>
        <strain evidence="15 16">KCTC 42284</strain>
    </source>
</reference>
<dbReference type="AlphaFoldDB" id="A0A0K0XVC0"/>
<feature type="domain" description="FPG-type" evidence="14">
    <location>
        <begin position="232"/>
        <end position="266"/>
    </location>
</feature>
<dbReference type="STRING" id="1579979.WM2015_1192"/>
<keyword evidence="9" id="KW-0234">DNA repair</keyword>
<dbReference type="InterPro" id="IPR012319">
    <property type="entry name" value="FPG_cat"/>
</dbReference>
<evidence type="ECO:0000256" key="12">
    <source>
        <dbReference type="ARBA" id="ARBA00023295"/>
    </source>
</evidence>
<dbReference type="GO" id="GO:0008270">
    <property type="term" value="F:zinc ion binding"/>
    <property type="evidence" value="ECO:0007669"/>
    <property type="project" value="UniProtKB-KW"/>
</dbReference>
<dbReference type="EMBL" id="CP012154">
    <property type="protein sequence ID" value="AKS41566.1"/>
    <property type="molecule type" value="Genomic_DNA"/>
</dbReference>
<evidence type="ECO:0000256" key="7">
    <source>
        <dbReference type="ARBA" id="ARBA00022833"/>
    </source>
</evidence>
<protein>
    <recommendedName>
        <fullName evidence="2">DNA-(apurinic or apyrimidinic site) lyase</fullName>
        <ecNumber evidence="2">4.2.99.18</ecNumber>
    </recommendedName>
</protein>
<dbReference type="Proteomes" id="UP000066624">
    <property type="component" value="Chromosome"/>
</dbReference>
<evidence type="ECO:0000256" key="1">
    <source>
        <dbReference type="ARBA" id="ARBA00009409"/>
    </source>
</evidence>
<dbReference type="InterPro" id="IPR035937">
    <property type="entry name" value="FPG_N"/>
</dbReference>
<evidence type="ECO:0000256" key="6">
    <source>
        <dbReference type="ARBA" id="ARBA00022801"/>
    </source>
</evidence>
<evidence type="ECO:0000313" key="16">
    <source>
        <dbReference type="Proteomes" id="UP000066624"/>
    </source>
</evidence>
<keyword evidence="15" id="KW-0540">Nuclease</keyword>
<dbReference type="GO" id="GO:0000703">
    <property type="term" value="F:oxidized pyrimidine nucleobase lesion DNA N-glycosylase activity"/>
    <property type="evidence" value="ECO:0007669"/>
    <property type="project" value="TreeGrafter"/>
</dbReference>
<organism evidence="15 16">
    <name type="scientific">Wenzhouxiangella marina</name>
    <dbReference type="NCBI Taxonomy" id="1579979"/>
    <lineage>
        <taxon>Bacteria</taxon>
        <taxon>Pseudomonadati</taxon>
        <taxon>Pseudomonadota</taxon>
        <taxon>Gammaproteobacteria</taxon>
        <taxon>Chromatiales</taxon>
        <taxon>Wenzhouxiangellaceae</taxon>
        <taxon>Wenzhouxiangella</taxon>
    </lineage>
</organism>
<dbReference type="InterPro" id="IPR010979">
    <property type="entry name" value="Ribosomal_uS13-like_H2TH"/>
</dbReference>
<keyword evidence="6" id="KW-0378">Hydrolase</keyword>
<keyword evidence="8" id="KW-0238">DNA-binding</keyword>
<accession>A0A0K0XVC0</accession>
<dbReference type="InterPro" id="IPR000214">
    <property type="entry name" value="Znf_DNA_glyclase/AP_lyase"/>
</dbReference>
<evidence type="ECO:0000313" key="15">
    <source>
        <dbReference type="EMBL" id="AKS41566.1"/>
    </source>
</evidence>
<gene>
    <name evidence="15" type="ORF">WM2015_1192</name>
</gene>
<dbReference type="GO" id="GO:0003684">
    <property type="term" value="F:damaged DNA binding"/>
    <property type="evidence" value="ECO:0007669"/>
    <property type="project" value="InterPro"/>
</dbReference>
<dbReference type="Gene3D" id="1.10.8.50">
    <property type="match status" value="1"/>
</dbReference>
<keyword evidence="7" id="KW-0862">Zinc</keyword>
<dbReference type="EC" id="4.2.99.18" evidence="2"/>
<dbReference type="Gene3D" id="3.20.190.10">
    <property type="entry name" value="MutM-like, N-terminal"/>
    <property type="match status" value="1"/>
</dbReference>
<dbReference type="InterPro" id="IPR015886">
    <property type="entry name" value="H2TH_FPG"/>
</dbReference>
<dbReference type="GO" id="GO:0006284">
    <property type="term" value="P:base-excision repair"/>
    <property type="evidence" value="ECO:0007669"/>
    <property type="project" value="InterPro"/>
</dbReference>
<keyword evidence="15" id="KW-0255">Endonuclease</keyword>